<dbReference type="EMBL" id="FMYQ01000025">
    <property type="protein sequence ID" value="SDD76313.1"/>
    <property type="molecule type" value="Genomic_DNA"/>
</dbReference>
<dbReference type="Pfam" id="PF09983">
    <property type="entry name" value="JetD_C"/>
    <property type="match status" value="1"/>
</dbReference>
<dbReference type="STRING" id="416944.SAMN05421548_1256"/>
<sequence>MIDRAPLWLQGADMQRLLNLLVDRLDSADQRGTRAQSVALGPKTWPALYEAPFESTKEMLWEQFGELVHWGWLAVKPEDVAKERSGYDRAPRVTVLDEPALRAAVGRLERVRSPAELWREAVFADLAASNEVKRQVSEFCIDMPDRAMSEVVARLNELQVLKHEPLLLREVSSRLFWGMSKVLDKRQALVAALLELDDCPFPESPVQLQVFLPPAGFRGVLFIENLTTYDRAMRSGSAAFEGLALAFASGFKGSAQRLRTPEGCSLFFSDQGGDTRDLRDGFKSWLFGKETRPAYFWGDLDWAGMRILAAMRASFSGLTAWQTGYAAMLQVLREGHGHSPEAAEKQGQKILAETGCAYADGQLVPALGETRRFVDQELFMP</sequence>
<gene>
    <name evidence="2" type="ORF">SAMN05421548_1256</name>
</gene>
<dbReference type="RefSeq" id="WP_245746991.1">
    <property type="nucleotide sequence ID" value="NZ_FMYQ01000025.1"/>
</dbReference>
<evidence type="ECO:0000313" key="3">
    <source>
        <dbReference type="Proteomes" id="UP000198908"/>
    </source>
</evidence>
<protein>
    <recommendedName>
        <fullName evidence="1">Wadjet protein JetD C-terminal domain-containing protein</fullName>
    </recommendedName>
</protein>
<name>A0A1G6XET8_9BURK</name>
<keyword evidence="3" id="KW-1185">Reference proteome</keyword>
<dbReference type="AlphaFoldDB" id="A0A1G6XET8"/>
<accession>A0A1G6XET8</accession>
<dbReference type="InterPro" id="IPR024534">
    <property type="entry name" value="JetD_C"/>
</dbReference>
<proteinExistence type="predicted"/>
<dbReference type="Proteomes" id="UP000198908">
    <property type="component" value="Unassembled WGS sequence"/>
</dbReference>
<reference evidence="3" key="1">
    <citation type="submission" date="2016-09" db="EMBL/GenBank/DDBJ databases">
        <authorList>
            <person name="Varghese N."/>
            <person name="Submissions S."/>
        </authorList>
    </citation>
    <scope>NUCLEOTIDE SEQUENCE [LARGE SCALE GENOMIC DNA]</scope>
    <source>
        <strain evidence="3">TNe-862</strain>
    </source>
</reference>
<organism evidence="2 3">
    <name type="scientific">Paraburkholderia lycopersici</name>
    <dbReference type="NCBI Taxonomy" id="416944"/>
    <lineage>
        <taxon>Bacteria</taxon>
        <taxon>Pseudomonadati</taxon>
        <taxon>Pseudomonadota</taxon>
        <taxon>Betaproteobacteria</taxon>
        <taxon>Burkholderiales</taxon>
        <taxon>Burkholderiaceae</taxon>
        <taxon>Paraburkholderia</taxon>
    </lineage>
</organism>
<feature type="domain" description="Wadjet protein JetD C-terminal" evidence="1">
    <location>
        <begin position="276"/>
        <end position="340"/>
    </location>
</feature>
<evidence type="ECO:0000259" key="1">
    <source>
        <dbReference type="Pfam" id="PF09983"/>
    </source>
</evidence>
<evidence type="ECO:0000313" key="2">
    <source>
        <dbReference type="EMBL" id="SDD76313.1"/>
    </source>
</evidence>